<sequence length="163" mass="18363">MTLPQIQTQINNQTAKIKEQQQALLDSQKELSLLLEQKQIIEKAAKKKLKEAIKLLKEAQADLEYSTAEILEITKSKMISPEAENKFDLEKNHQSSLILASLESTEMDSGKSELSLTEGKQELVNALAEKLDEFEFALSCLPTEERDCARVKLQTVIGNFVNK</sequence>
<dbReference type="STRING" id="1803587.GCA_001593825_01201"/>
<evidence type="ECO:0000256" key="1">
    <source>
        <dbReference type="SAM" id="Coils"/>
    </source>
</evidence>
<reference evidence="2" key="1">
    <citation type="submission" date="2015-09" db="EMBL/GenBank/DDBJ databases">
        <title>Whole genome shotgun sequence assembly of Aphanizomenon flos-aquae UKL13.</title>
        <authorList>
            <person name="Driscoll C."/>
        </authorList>
    </citation>
    <scope>NUCLEOTIDE SEQUENCE [LARGE SCALE GENOMIC DNA]</scope>
    <source>
        <strain evidence="2">MDT13</strain>
    </source>
</reference>
<dbReference type="Proteomes" id="UP000092382">
    <property type="component" value="Unassembled WGS sequence"/>
</dbReference>
<feature type="coiled-coil region" evidence="1">
    <location>
        <begin position="3"/>
        <end position="69"/>
    </location>
</feature>
<name>A0A1B7VWR7_APHFL</name>
<organism evidence="2">
    <name type="scientific">Aphanizomenon flos-aquae LD13</name>
    <dbReference type="NCBI Taxonomy" id="1710894"/>
    <lineage>
        <taxon>Bacteria</taxon>
        <taxon>Bacillati</taxon>
        <taxon>Cyanobacteriota</taxon>
        <taxon>Cyanophyceae</taxon>
        <taxon>Nostocales</taxon>
        <taxon>Aphanizomenonaceae</taxon>
        <taxon>Aphanizomenon</taxon>
    </lineage>
</organism>
<dbReference type="EMBL" id="LJOY01000030">
    <property type="protein sequence ID" value="OBQ25391.1"/>
    <property type="molecule type" value="Genomic_DNA"/>
</dbReference>
<protein>
    <submittedName>
        <fullName evidence="2">Uncharacterized protein</fullName>
    </submittedName>
</protein>
<proteinExistence type="predicted"/>
<dbReference type="PATRIC" id="fig|1710894.3.peg.4150"/>
<comment type="caution">
    <text evidence="2">The sequence shown here is derived from an EMBL/GenBank/DDBJ whole genome shotgun (WGS) entry which is preliminary data.</text>
</comment>
<accession>A0A1B7VWR7</accession>
<gene>
    <name evidence="2" type="ORF">AN481_10395</name>
</gene>
<evidence type="ECO:0000313" key="2">
    <source>
        <dbReference type="EMBL" id="OBQ25391.1"/>
    </source>
</evidence>
<keyword evidence="1" id="KW-0175">Coiled coil</keyword>
<dbReference type="AlphaFoldDB" id="A0A1B7VWR7"/>